<accession>A0A163JHX9</accession>
<evidence type="ECO:0008006" key="5">
    <source>
        <dbReference type="Google" id="ProtNLM"/>
    </source>
</evidence>
<evidence type="ECO:0000313" key="4">
    <source>
        <dbReference type="Proteomes" id="UP000078561"/>
    </source>
</evidence>
<dbReference type="AlphaFoldDB" id="A0A163JHX9"/>
<dbReference type="OMA" id="RQYCATG"/>
<dbReference type="GO" id="GO:0016042">
    <property type="term" value="P:lipid catabolic process"/>
    <property type="evidence" value="ECO:0007669"/>
    <property type="project" value="UniProtKB-UniRule"/>
</dbReference>
<sequence>MVDAAPRKRVVLAPSKDAFYKPPSGFEKQKPGAILRTRSLPPDSLAAFSALPQNLKNVYQILYRTTDALGQPDATVTTLMVPHNANASRLVSYQVMMDSPSPDCSPSHVLQKGDGLKGLITQAELLFMDTLLERGWYVNTADYEGSKAAFAAGTMAGQALLDAIRAVLASGSQTKIKANADVQLWGYSGGALASGWAAQLQPTYAPELKIIGTAMGGTPVNLNATLNAVNKTPLTGFVMSGINGLANSNPDLAAYIDTIIRPNKKKAFYKAKDLCLTGLLLNYAFQDMNSYVTRPDYTNAPIAKKVLEANIMGRTDTPTIPLFMYHAKHDQAVPYAPAADLYSHWCKGGATIQFVKDDLSEHVILFITGAANAIMYLEDRFKGIAPHAGCSARTTITSLLDPGALRVFSRTVLDALVGLLGLPLGPL</sequence>
<name>A0A163JHX9_ABSGL</name>
<dbReference type="Gene3D" id="1.10.260.130">
    <property type="match status" value="1"/>
</dbReference>
<protein>
    <recommendedName>
        <fullName evidence="5">Triacylglycerol lipase</fullName>
    </recommendedName>
</protein>
<dbReference type="EMBL" id="LT552697">
    <property type="protein sequence ID" value="SAL99474.1"/>
    <property type="molecule type" value="Genomic_DNA"/>
</dbReference>
<keyword evidence="4" id="KW-1185">Reference proteome</keyword>
<organism evidence="3">
    <name type="scientific">Absidia glauca</name>
    <name type="common">Pin mould</name>
    <dbReference type="NCBI Taxonomy" id="4829"/>
    <lineage>
        <taxon>Eukaryota</taxon>
        <taxon>Fungi</taxon>
        <taxon>Fungi incertae sedis</taxon>
        <taxon>Mucoromycota</taxon>
        <taxon>Mucoromycotina</taxon>
        <taxon>Mucoromycetes</taxon>
        <taxon>Mucorales</taxon>
        <taxon>Cunninghamellaceae</taxon>
        <taxon>Absidia</taxon>
    </lineage>
</organism>
<comment type="similarity">
    <text evidence="2">Belongs to the AB hydrolase superfamily. Lipase family.</text>
</comment>
<keyword evidence="1" id="KW-0378">Hydrolase</keyword>
<evidence type="ECO:0000313" key="3">
    <source>
        <dbReference type="EMBL" id="SAL99474.1"/>
    </source>
</evidence>
<evidence type="ECO:0000256" key="2">
    <source>
        <dbReference type="PIRNR" id="PIRNR029171"/>
    </source>
</evidence>
<dbReference type="InParanoid" id="A0A163JHX9"/>
<dbReference type="PANTHER" id="PTHR34853">
    <property type="match status" value="1"/>
</dbReference>
<dbReference type="Gene3D" id="3.40.50.1820">
    <property type="entry name" value="alpha/beta hydrolase"/>
    <property type="match status" value="1"/>
</dbReference>
<dbReference type="PANTHER" id="PTHR34853:SF5">
    <property type="entry name" value="LIP-DOMAIN-CONTAINING PROTEIN-RELATED"/>
    <property type="match status" value="1"/>
</dbReference>
<dbReference type="GO" id="GO:0004806">
    <property type="term" value="F:triacylglycerol lipase activity"/>
    <property type="evidence" value="ECO:0007669"/>
    <property type="project" value="UniProtKB-UniRule"/>
</dbReference>
<proteinExistence type="inferred from homology"/>
<dbReference type="SUPFAM" id="SSF53474">
    <property type="entry name" value="alpha/beta-Hydrolases"/>
    <property type="match status" value="1"/>
</dbReference>
<dbReference type="Pfam" id="PF03583">
    <property type="entry name" value="LIP"/>
    <property type="match status" value="1"/>
</dbReference>
<dbReference type="OrthoDB" id="2373480at2759"/>
<dbReference type="InterPro" id="IPR029058">
    <property type="entry name" value="AB_hydrolase_fold"/>
</dbReference>
<evidence type="ECO:0000256" key="1">
    <source>
        <dbReference type="ARBA" id="ARBA00022801"/>
    </source>
</evidence>
<dbReference type="InterPro" id="IPR005152">
    <property type="entry name" value="Lipase_secreted"/>
</dbReference>
<gene>
    <name evidence="3" type="primary">ABSGL_05088.1 scaffold 6272</name>
</gene>
<dbReference type="PIRSF" id="PIRSF029171">
    <property type="entry name" value="Esterase_LipA"/>
    <property type="match status" value="1"/>
</dbReference>
<dbReference type="Proteomes" id="UP000078561">
    <property type="component" value="Unassembled WGS sequence"/>
</dbReference>
<reference evidence="3" key="1">
    <citation type="submission" date="2016-04" db="EMBL/GenBank/DDBJ databases">
        <authorList>
            <person name="Evans L.H."/>
            <person name="Alamgir A."/>
            <person name="Owens N."/>
            <person name="Weber N.D."/>
            <person name="Virtaneva K."/>
            <person name="Barbian K."/>
            <person name="Babar A."/>
            <person name="Rosenke K."/>
        </authorList>
    </citation>
    <scope>NUCLEOTIDE SEQUENCE [LARGE SCALE GENOMIC DNA]</scope>
    <source>
        <strain evidence="3">CBS 101.48</strain>
    </source>
</reference>